<dbReference type="PANTHER" id="PTHR46702">
    <property type="entry name" value="DNA LIGASE (DUF1666)-RELATED"/>
    <property type="match status" value="1"/>
</dbReference>
<dbReference type="Pfam" id="PF07891">
    <property type="entry name" value="DUF1666"/>
    <property type="match status" value="1"/>
</dbReference>
<dbReference type="Proteomes" id="UP000631114">
    <property type="component" value="Unassembled WGS sequence"/>
</dbReference>
<dbReference type="PANTHER" id="PTHR46702:SF2">
    <property type="entry name" value="DNA LIGASE (DUF1666)"/>
    <property type="match status" value="1"/>
</dbReference>
<gene>
    <name evidence="1" type="ORF">IFM89_013444</name>
</gene>
<comment type="caution">
    <text evidence="1">The sequence shown here is derived from an EMBL/GenBank/DDBJ whole genome shotgun (WGS) entry which is preliminary data.</text>
</comment>
<reference evidence="1 2" key="1">
    <citation type="submission" date="2020-10" db="EMBL/GenBank/DDBJ databases">
        <title>The Coptis chinensis genome and diversification of protoberbering-type alkaloids.</title>
        <authorList>
            <person name="Wang B."/>
            <person name="Shu S."/>
            <person name="Song C."/>
            <person name="Liu Y."/>
        </authorList>
    </citation>
    <scope>NUCLEOTIDE SEQUENCE [LARGE SCALE GENOMIC DNA]</scope>
    <source>
        <strain evidence="1">HL-2020</strain>
        <tissue evidence="1">Leaf</tissue>
    </source>
</reference>
<dbReference type="EMBL" id="JADFTS010000009">
    <property type="protein sequence ID" value="KAF9588592.1"/>
    <property type="molecule type" value="Genomic_DNA"/>
</dbReference>
<name>A0A835LDM1_9MAGN</name>
<evidence type="ECO:0000313" key="2">
    <source>
        <dbReference type="Proteomes" id="UP000631114"/>
    </source>
</evidence>
<sequence length="600" mass="69280">MFKRNHSMLFFSYLTSSFHFLSLIFYFSSILPAKLVGSFCSKTISKSTEDKYEVNCYEKEECTDEEDWESAGDGSCSYLHEEGIGFITFECSKNGDLVADTNCDGDALLASPNQCLHKEQLLEQKDVGLQKPVCEEPSEGLLEEQFCSYFTTSSFTHNIQENTQIENTNLVTMLVDQDEVNFTTTVPDTNEKCSVSFSGACEDRRFTKQDDSDVQKNFSLDGDFFKFSPKLLSSRTAKPLETSSGDAIGDSCTVHSTSKGSSEWRSSFCYRDSVSVDRFSSSSRRSCPTLESCTAAQMYDEEMMFYDEFSAQKLNETNLLKGVERFPRSLSQRILRKLTKKNENTSEFPRSLYLDLENAYVAQICVAWEALSLNYRSFLPLRALQGEEDPGCPAYMAQQVQQFQVLLQRFIENEPYERGRRPEVYSRIQISSPKLLQVPEFRAVDIENDQAEEAWTTKISSVRFIARMEDGIRIFMKFLKADKEKNYQIFKTFIRRNKRTCIVDPTLHHLLKKANKKKKKKIKDISRVRKCLRRALPRDEEMEMLMGLVDLKVVLRVLRMSEISEEQLHWCEEKMSKLRFWDGKLQRDSSPLPYPGHPLQ</sequence>
<accession>A0A835LDM1</accession>
<keyword evidence="2" id="KW-1185">Reference proteome</keyword>
<proteinExistence type="predicted"/>
<dbReference type="InterPro" id="IPR012870">
    <property type="entry name" value="DUF1666"/>
</dbReference>
<protein>
    <submittedName>
        <fullName evidence="1">Uncharacterized protein</fullName>
    </submittedName>
</protein>
<evidence type="ECO:0000313" key="1">
    <source>
        <dbReference type="EMBL" id="KAF9588592.1"/>
    </source>
</evidence>
<dbReference type="OrthoDB" id="1909644at2759"/>
<organism evidence="1 2">
    <name type="scientific">Coptis chinensis</name>
    <dbReference type="NCBI Taxonomy" id="261450"/>
    <lineage>
        <taxon>Eukaryota</taxon>
        <taxon>Viridiplantae</taxon>
        <taxon>Streptophyta</taxon>
        <taxon>Embryophyta</taxon>
        <taxon>Tracheophyta</taxon>
        <taxon>Spermatophyta</taxon>
        <taxon>Magnoliopsida</taxon>
        <taxon>Ranunculales</taxon>
        <taxon>Ranunculaceae</taxon>
        <taxon>Coptidoideae</taxon>
        <taxon>Coptis</taxon>
    </lineage>
</organism>
<dbReference type="AlphaFoldDB" id="A0A835LDM1"/>